<gene>
    <name evidence="2" type="ORF">GQ55_6G267600</name>
</gene>
<organism evidence="2 3">
    <name type="scientific">Panicum hallii var. hallii</name>
    <dbReference type="NCBI Taxonomy" id="1504633"/>
    <lineage>
        <taxon>Eukaryota</taxon>
        <taxon>Viridiplantae</taxon>
        <taxon>Streptophyta</taxon>
        <taxon>Embryophyta</taxon>
        <taxon>Tracheophyta</taxon>
        <taxon>Spermatophyta</taxon>
        <taxon>Magnoliopsida</taxon>
        <taxon>Liliopsida</taxon>
        <taxon>Poales</taxon>
        <taxon>Poaceae</taxon>
        <taxon>PACMAD clade</taxon>
        <taxon>Panicoideae</taxon>
        <taxon>Panicodae</taxon>
        <taxon>Paniceae</taxon>
        <taxon>Panicinae</taxon>
        <taxon>Panicum</taxon>
        <taxon>Panicum sect. Panicum</taxon>
    </lineage>
</organism>
<keyword evidence="3" id="KW-1185">Reference proteome</keyword>
<dbReference type="Gramene" id="PUZ52411">
    <property type="protein sequence ID" value="PUZ52411"/>
    <property type="gene ID" value="GQ55_6G267600"/>
</dbReference>
<evidence type="ECO:0000313" key="3">
    <source>
        <dbReference type="Proteomes" id="UP000244336"/>
    </source>
</evidence>
<protein>
    <submittedName>
        <fullName evidence="2">Uncharacterized protein</fullName>
    </submittedName>
</protein>
<reference evidence="2 3" key="1">
    <citation type="submission" date="2018-04" db="EMBL/GenBank/DDBJ databases">
        <title>WGS assembly of Panicum hallii var. hallii HAL2.</title>
        <authorList>
            <person name="Lovell J."/>
            <person name="Jenkins J."/>
            <person name="Lowry D."/>
            <person name="Mamidi S."/>
            <person name="Sreedasyam A."/>
            <person name="Weng X."/>
            <person name="Barry K."/>
            <person name="Bonette J."/>
            <person name="Campitelli B."/>
            <person name="Daum C."/>
            <person name="Gordon S."/>
            <person name="Gould B."/>
            <person name="Lipzen A."/>
            <person name="MacQueen A."/>
            <person name="Palacio-Mejia J."/>
            <person name="Plott C."/>
            <person name="Shakirov E."/>
            <person name="Shu S."/>
            <person name="Yoshinaga Y."/>
            <person name="Zane M."/>
            <person name="Rokhsar D."/>
            <person name="Grimwood J."/>
            <person name="Schmutz J."/>
            <person name="Juenger T."/>
        </authorList>
    </citation>
    <scope>NUCLEOTIDE SEQUENCE [LARGE SCALE GENOMIC DNA]</scope>
    <source>
        <strain evidence="3">cv. HAL2</strain>
    </source>
</reference>
<proteinExistence type="predicted"/>
<feature type="region of interest" description="Disordered" evidence="1">
    <location>
        <begin position="88"/>
        <end position="108"/>
    </location>
</feature>
<accession>A0A2T7D9Y6</accession>
<dbReference type="Proteomes" id="UP000244336">
    <property type="component" value="Chromosome 6"/>
</dbReference>
<evidence type="ECO:0000256" key="1">
    <source>
        <dbReference type="SAM" id="MobiDB-lite"/>
    </source>
</evidence>
<name>A0A2T7D9Y6_9POAL</name>
<feature type="compositionally biased region" description="Basic and acidic residues" evidence="1">
    <location>
        <begin position="97"/>
        <end position="108"/>
    </location>
</feature>
<evidence type="ECO:0000313" key="2">
    <source>
        <dbReference type="EMBL" id="PUZ52411.1"/>
    </source>
</evidence>
<dbReference type="AlphaFoldDB" id="A0A2T7D9Y6"/>
<sequence length="108" mass="12333">MQVLPKNFAGLSARWRVAACFRDRRANSAALVRLPLGPPLFRLNLRLSVRTAGDHGSIDLHPKLREILKRSCFREEDWDIGGRDRRLGYRRTGHGSTSHDHTVNEPHV</sequence>
<dbReference type="EMBL" id="CM009754">
    <property type="protein sequence ID" value="PUZ52411.1"/>
    <property type="molecule type" value="Genomic_DNA"/>
</dbReference>